<name>A0A7W4YM58_9MICO</name>
<gene>
    <name evidence="2" type="ORF">FHX49_000308</name>
</gene>
<feature type="transmembrane region" description="Helical" evidence="1">
    <location>
        <begin position="29"/>
        <end position="51"/>
    </location>
</feature>
<keyword evidence="1" id="KW-0472">Membrane</keyword>
<keyword evidence="1" id="KW-0812">Transmembrane</keyword>
<evidence type="ECO:0000313" key="2">
    <source>
        <dbReference type="EMBL" id="MBB2974767.1"/>
    </source>
</evidence>
<evidence type="ECO:0000313" key="3">
    <source>
        <dbReference type="Proteomes" id="UP000529310"/>
    </source>
</evidence>
<proteinExistence type="predicted"/>
<dbReference type="AlphaFoldDB" id="A0A7W4YM58"/>
<evidence type="ECO:0000256" key="1">
    <source>
        <dbReference type="SAM" id="Phobius"/>
    </source>
</evidence>
<sequence length="96" mass="10075">MEILLAFIFGAALGLVAHYALPGRDVRGAALVPLLGAVTGGVVWLALTALGLTTASIWLWAAAVVIPAAVVFSATVLLTRVRRARDERVKKSLKLV</sequence>
<keyword evidence="1" id="KW-1133">Transmembrane helix</keyword>
<organism evidence="2 3">
    <name type="scientific">Microbacterium endophyticum</name>
    <dbReference type="NCBI Taxonomy" id="1526412"/>
    <lineage>
        <taxon>Bacteria</taxon>
        <taxon>Bacillati</taxon>
        <taxon>Actinomycetota</taxon>
        <taxon>Actinomycetes</taxon>
        <taxon>Micrococcales</taxon>
        <taxon>Microbacteriaceae</taxon>
        <taxon>Microbacterium</taxon>
    </lineage>
</organism>
<dbReference type="RefSeq" id="WP_165142405.1">
    <property type="nucleotide sequence ID" value="NZ_CP049255.1"/>
</dbReference>
<dbReference type="EMBL" id="JACHWQ010000001">
    <property type="protein sequence ID" value="MBB2974767.1"/>
    <property type="molecule type" value="Genomic_DNA"/>
</dbReference>
<reference evidence="2 3" key="1">
    <citation type="submission" date="2020-08" db="EMBL/GenBank/DDBJ databases">
        <title>Sequencing the genomes of 1000 actinobacteria strains.</title>
        <authorList>
            <person name="Klenk H.-P."/>
        </authorList>
    </citation>
    <scope>NUCLEOTIDE SEQUENCE [LARGE SCALE GENOMIC DNA]</scope>
    <source>
        <strain evidence="2 3">DSM 27099</strain>
    </source>
</reference>
<protein>
    <submittedName>
        <fullName evidence="2">Putative membrane protein YeaQ/YmgE (Transglycosylase-associated protein family)</fullName>
    </submittedName>
</protein>
<feature type="transmembrane region" description="Helical" evidence="1">
    <location>
        <begin position="6"/>
        <end position="22"/>
    </location>
</feature>
<keyword evidence="3" id="KW-1185">Reference proteome</keyword>
<comment type="caution">
    <text evidence="2">The sequence shown here is derived from an EMBL/GenBank/DDBJ whole genome shotgun (WGS) entry which is preliminary data.</text>
</comment>
<dbReference type="Proteomes" id="UP000529310">
    <property type="component" value="Unassembled WGS sequence"/>
</dbReference>
<accession>A0A7W4YM58</accession>
<feature type="transmembrane region" description="Helical" evidence="1">
    <location>
        <begin position="57"/>
        <end position="78"/>
    </location>
</feature>